<organism evidence="1 2">
    <name type="scientific">Punica granatum</name>
    <name type="common">Pomegranate</name>
    <dbReference type="NCBI Taxonomy" id="22663"/>
    <lineage>
        <taxon>Eukaryota</taxon>
        <taxon>Viridiplantae</taxon>
        <taxon>Streptophyta</taxon>
        <taxon>Embryophyta</taxon>
        <taxon>Tracheophyta</taxon>
        <taxon>Spermatophyta</taxon>
        <taxon>Magnoliopsida</taxon>
        <taxon>eudicotyledons</taxon>
        <taxon>Gunneridae</taxon>
        <taxon>Pentapetalae</taxon>
        <taxon>rosids</taxon>
        <taxon>malvids</taxon>
        <taxon>Myrtales</taxon>
        <taxon>Lythraceae</taxon>
        <taxon>Punica</taxon>
    </lineage>
</organism>
<sequence>MEDKSKAVTGEGSSYLSKSQFLQVMDRSSEAYALVLLEENEERGDIPPVMKSLLEEFRDIVPDEIPLGLPPMQDIQHHIDLVLGAAILSK</sequence>
<evidence type="ECO:0000313" key="2">
    <source>
        <dbReference type="Proteomes" id="UP000233551"/>
    </source>
</evidence>
<dbReference type="STRING" id="22663.A0A2I0K982"/>
<dbReference type="Proteomes" id="UP000233551">
    <property type="component" value="Unassembled WGS sequence"/>
</dbReference>
<proteinExistence type="predicted"/>
<reference evidence="1 2" key="1">
    <citation type="submission" date="2017-11" db="EMBL/GenBank/DDBJ databases">
        <title>De-novo sequencing of pomegranate (Punica granatum L.) genome.</title>
        <authorList>
            <person name="Akparov Z."/>
            <person name="Amiraslanov A."/>
            <person name="Hajiyeva S."/>
            <person name="Abbasov M."/>
            <person name="Kaur K."/>
            <person name="Hamwieh A."/>
            <person name="Solovyev V."/>
            <person name="Salamov A."/>
            <person name="Braich B."/>
            <person name="Kosarev P."/>
            <person name="Mahmoud A."/>
            <person name="Hajiyev E."/>
            <person name="Babayeva S."/>
            <person name="Izzatullayeva V."/>
            <person name="Mammadov A."/>
            <person name="Mammadov A."/>
            <person name="Sharifova S."/>
            <person name="Ojaghi J."/>
            <person name="Eynullazada K."/>
            <person name="Bayramov B."/>
            <person name="Abdulazimova A."/>
            <person name="Shahmuradov I."/>
        </authorList>
    </citation>
    <scope>NUCLEOTIDE SEQUENCE [LARGE SCALE GENOMIC DNA]</scope>
    <source>
        <strain evidence="2">cv. AG2017</strain>
        <tissue evidence="1">Leaf</tissue>
    </source>
</reference>
<comment type="caution">
    <text evidence="1">The sequence shown here is derived from an EMBL/GenBank/DDBJ whole genome shotgun (WGS) entry which is preliminary data.</text>
</comment>
<accession>A0A2I0K982</accession>
<protein>
    <submittedName>
        <fullName evidence="1">Uncharacterized protein</fullName>
    </submittedName>
</protein>
<gene>
    <name evidence="1" type="ORF">CRG98_014872</name>
</gene>
<evidence type="ECO:0000313" key="1">
    <source>
        <dbReference type="EMBL" id="PKI64740.1"/>
    </source>
</evidence>
<name>A0A2I0K982_PUNGR</name>
<keyword evidence="2" id="KW-1185">Reference proteome</keyword>
<dbReference type="EMBL" id="PGOL01000796">
    <property type="protein sequence ID" value="PKI64740.1"/>
    <property type="molecule type" value="Genomic_DNA"/>
</dbReference>
<feature type="non-terminal residue" evidence="1">
    <location>
        <position position="90"/>
    </location>
</feature>
<dbReference type="AlphaFoldDB" id="A0A2I0K982"/>